<dbReference type="InterPro" id="IPR000182">
    <property type="entry name" value="GNAT_dom"/>
</dbReference>
<dbReference type="Pfam" id="PF13673">
    <property type="entry name" value="Acetyltransf_10"/>
    <property type="match status" value="1"/>
</dbReference>
<reference evidence="3" key="1">
    <citation type="journal article" date="2019" name="Int. J. Syst. Evol. Microbiol.">
        <title>The Global Catalogue of Microorganisms (GCM) 10K type strain sequencing project: providing services to taxonomists for standard genome sequencing and annotation.</title>
        <authorList>
            <consortium name="The Broad Institute Genomics Platform"/>
            <consortium name="The Broad Institute Genome Sequencing Center for Infectious Disease"/>
            <person name="Wu L."/>
            <person name="Ma J."/>
        </authorList>
    </citation>
    <scope>NUCLEOTIDE SEQUENCE [LARGE SCALE GENOMIC DNA]</scope>
    <source>
        <strain evidence="3">CCUG 60523</strain>
    </source>
</reference>
<protein>
    <submittedName>
        <fullName evidence="2">GNAT family N-acetyltransferase</fullName>
    </submittedName>
</protein>
<dbReference type="SUPFAM" id="SSF55729">
    <property type="entry name" value="Acyl-CoA N-acyltransferases (Nat)"/>
    <property type="match status" value="1"/>
</dbReference>
<evidence type="ECO:0000259" key="1">
    <source>
        <dbReference type="PROSITE" id="PS51186"/>
    </source>
</evidence>
<accession>A0ABV8ATS0</accession>
<feature type="domain" description="N-acetyltransferase" evidence="1">
    <location>
        <begin position="8"/>
        <end position="150"/>
    </location>
</feature>
<dbReference type="PROSITE" id="PS51186">
    <property type="entry name" value="GNAT"/>
    <property type="match status" value="1"/>
</dbReference>
<dbReference type="EMBL" id="JBHRZS010000007">
    <property type="protein sequence ID" value="MFC3881032.1"/>
    <property type="molecule type" value="Genomic_DNA"/>
</dbReference>
<dbReference type="CDD" id="cd04301">
    <property type="entry name" value="NAT_SF"/>
    <property type="match status" value="1"/>
</dbReference>
<dbReference type="Proteomes" id="UP001595805">
    <property type="component" value="Unassembled WGS sequence"/>
</dbReference>
<gene>
    <name evidence="2" type="ORF">ACFOSV_12630</name>
</gene>
<dbReference type="InterPro" id="IPR016181">
    <property type="entry name" value="Acyl_CoA_acyltransferase"/>
</dbReference>
<proteinExistence type="predicted"/>
<dbReference type="RefSeq" id="WP_377906373.1">
    <property type="nucleotide sequence ID" value="NZ_JBHRZS010000007.1"/>
</dbReference>
<comment type="caution">
    <text evidence="2">The sequence shown here is derived from an EMBL/GenBank/DDBJ whole genome shotgun (WGS) entry which is preliminary data.</text>
</comment>
<name>A0ABV8ATS0_9BACT</name>
<organism evidence="2 3">
    <name type="scientific">Algoriphagus namhaensis</name>
    <dbReference type="NCBI Taxonomy" id="915353"/>
    <lineage>
        <taxon>Bacteria</taxon>
        <taxon>Pseudomonadati</taxon>
        <taxon>Bacteroidota</taxon>
        <taxon>Cytophagia</taxon>
        <taxon>Cytophagales</taxon>
        <taxon>Cyclobacteriaceae</taxon>
        <taxon>Algoriphagus</taxon>
    </lineage>
</organism>
<evidence type="ECO:0000313" key="2">
    <source>
        <dbReference type="EMBL" id="MFC3881032.1"/>
    </source>
</evidence>
<keyword evidence="3" id="KW-1185">Reference proteome</keyword>
<evidence type="ECO:0000313" key="3">
    <source>
        <dbReference type="Proteomes" id="UP001595805"/>
    </source>
</evidence>
<sequence length="151" mass="17333">MKLRHSLKSFQELTLDELYAILRLRAEVFVVEQDCPYQDLDNKDQKCFHVMLYEGDQLLGYSRLVPAGLSYKETAIGRVISAKSHRGKGLGKELMELAIRYCTEIWGNGPIRLSAQVYAKDFYASLGFVAEGEEYLEDNIPHIEMVRRKAI</sequence>
<dbReference type="Gene3D" id="3.40.630.30">
    <property type="match status" value="1"/>
</dbReference>